<evidence type="ECO:0000259" key="4">
    <source>
        <dbReference type="PROSITE" id="PS50949"/>
    </source>
</evidence>
<dbReference type="PANTHER" id="PTHR38445:SF9">
    <property type="entry name" value="HTH-TYPE TRANSCRIPTIONAL REPRESSOR YTRA"/>
    <property type="match status" value="1"/>
</dbReference>
<dbReference type="InterPro" id="IPR036390">
    <property type="entry name" value="WH_DNA-bd_sf"/>
</dbReference>
<dbReference type="SMART" id="SM00345">
    <property type="entry name" value="HTH_GNTR"/>
    <property type="match status" value="1"/>
</dbReference>
<dbReference type="AlphaFoldDB" id="A0A378MFN1"/>
<gene>
    <name evidence="5" type="primary">ydcR</name>
    <name evidence="5" type="ORF">NCTC10815_02503</name>
</gene>
<feature type="domain" description="HTH gntR-type" evidence="4">
    <location>
        <begin position="10"/>
        <end position="78"/>
    </location>
</feature>
<dbReference type="InterPro" id="IPR036388">
    <property type="entry name" value="WH-like_DNA-bd_sf"/>
</dbReference>
<keyword evidence="2" id="KW-0238">DNA-binding</keyword>
<dbReference type="CDD" id="cd07377">
    <property type="entry name" value="WHTH_GntR"/>
    <property type="match status" value="1"/>
</dbReference>
<dbReference type="GO" id="GO:0003700">
    <property type="term" value="F:DNA-binding transcription factor activity"/>
    <property type="evidence" value="ECO:0007669"/>
    <property type="project" value="InterPro"/>
</dbReference>
<dbReference type="Gene3D" id="1.10.10.10">
    <property type="entry name" value="Winged helix-like DNA-binding domain superfamily/Winged helix DNA-binding domain"/>
    <property type="match status" value="1"/>
</dbReference>
<dbReference type="PANTHER" id="PTHR38445">
    <property type="entry name" value="HTH-TYPE TRANSCRIPTIONAL REPRESSOR YTRA"/>
    <property type="match status" value="1"/>
</dbReference>
<evidence type="ECO:0000256" key="1">
    <source>
        <dbReference type="ARBA" id="ARBA00023015"/>
    </source>
</evidence>
<evidence type="ECO:0000313" key="5">
    <source>
        <dbReference type="EMBL" id="STY45128.1"/>
    </source>
</evidence>
<reference evidence="5 6" key="1">
    <citation type="submission" date="2018-06" db="EMBL/GenBank/DDBJ databases">
        <authorList>
            <consortium name="Pathogen Informatics"/>
            <person name="Doyle S."/>
        </authorList>
    </citation>
    <scope>NUCLEOTIDE SEQUENCE [LARGE SCALE GENOMIC DNA]</scope>
    <source>
        <strain evidence="6">NCTC 10815</strain>
    </source>
</reference>
<dbReference type="InterPro" id="IPR000524">
    <property type="entry name" value="Tscrpt_reg_HTH_GntR"/>
</dbReference>
<evidence type="ECO:0000256" key="2">
    <source>
        <dbReference type="ARBA" id="ARBA00023125"/>
    </source>
</evidence>
<evidence type="ECO:0000256" key="3">
    <source>
        <dbReference type="ARBA" id="ARBA00023163"/>
    </source>
</evidence>
<dbReference type="GO" id="GO:0003677">
    <property type="term" value="F:DNA binding"/>
    <property type="evidence" value="ECO:0007669"/>
    <property type="project" value="UniProtKB-KW"/>
</dbReference>
<dbReference type="PROSITE" id="PS50949">
    <property type="entry name" value="HTH_GNTR"/>
    <property type="match status" value="1"/>
</dbReference>
<protein>
    <submittedName>
        <fullName evidence="5">Uncharacterized HTH-type transcriptional regulator ydcR</fullName>
    </submittedName>
</protein>
<keyword evidence="1" id="KW-0805">Transcription regulation</keyword>
<dbReference type="SUPFAM" id="SSF46785">
    <property type="entry name" value="Winged helix' DNA-binding domain"/>
    <property type="match status" value="1"/>
</dbReference>
<dbReference type="Pfam" id="PF00392">
    <property type="entry name" value="GntR"/>
    <property type="match status" value="1"/>
</dbReference>
<accession>A0A378MFN1</accession>
<organism evidence="5 6">
    <name type="scientific">Listeria grayi</name>
    <name type="common">Listeria murrayi</name>
    <dbReference type="NCBI Taxonomy" id="1641"/>
    <lineage>
        <taxon>Bacteria</taxon>
        <taxon>Bacillati</taxon>
        <taxon>Bacillota</taxon>
        <taxon>Bacilli</taxon>
        <taxon>Bacillales</taxon>
        <taxon>Listeriaceae</taxon>
        <taxon>Listeria</taxon>
    </lineage>
</organism>
<dbReference type="RefSeq" id="WP_003757589.1">
    <property type="nucleotide sequence ID" value="NZ_CABKNG010000002.1"/>
</dbReference>
<sequence length="122" mass="13777">MFELDNKSRLPIYEQIVNEMQAQVVKGILEPGDRVPSIRELAALLGINPNTVSKAYQELERLEILSTVKGRGTFITEQTGKMLSEKTLLDAKKRLKEAVIHLKALGISETEINNWVKEAEEE</sequence>
<proteinExistence type="predicted"/>
<keyword evidence="3" id="KW-0804">Transcription</keyword>
<dbReference type="Proteomes" id="UP000254879">
    <property type="component" value="Unassembled WGS sequence"/>
</dbReference>
<dbReference type="EMBL" id="UGPG01000001">
    <property type="protein sequence ID" value="STY45128.1"/>
    <property type="molecule type" value="Genomic_DNA"/>
</dbReference>
<evidence type="ECO:0000313" key="6">
    <source>
        <dbReference type="Proteomes" id="UP000254879"/>
    </source>
</evidence>
<name>A0A378MFN1_LISGR</name>